<gene>
    <name evidence="1" type="ORF">ONZ43_g3617</name>
</gene>
<dbReference type="EMBL" id="JAPESX010000865">
    <property type="protein sequence ID" value="KAJ8119426.1"/>
    <property type="molecule type" value="Genomic_DNA"/>
</dbReference>
<comment type="caution">
    <text evidence="1">The sequence shown here is derived from an EMBL/GenBank/DDBJ whole genome shotgun (WGS) entry which is preliminary data.</text>
</comment>
<dbReference type="Proteomes" id="UP001153334">
    <property type="component" value="Unassembled WGS sequence"/>
</dbReference>
<name>A0ACC2IW66_9PEZI</name>
<protein>
    <submittedName>
        <fullName evidence="1">Uncharacterized protein</fullName>
    </submittedName>
</protein>
<evidence type="ECO:0000313" key="2">
    <source>
        <dbReference type="Proteomes" id="UP001153334"/>
    </source>
</evidence>
<proteinExistence type="predicted"/>
<keyword evidence="2" id="KW-1185">Reference proteome</keyword>
<accession>A0ACC2IW66</accession>
<organism evidence="1 2">
    <name type="scientific">Nemania bipapillata</name>
    <dbReference type="NCBI Taxonomy" id="110536"/>
    <lineage>
        <taxon>Eukaryota</taxon>
        <taxon>Fungi</taxon>
        <taxon>Dikarya</taxon>
        <taxon>Ascomycota</taxon>
        <taxon>Pezizomycotina</taxon>
        <taxon>Sordariomycetes</taxon>
        <taxon>Xylariomycetidae</taxon>
        <taxon>Xylariales</taxon>
        <taxon>Xylariaceae</taxon>
        <taxon>Nemania</taxon>
    </lineage>
</organism>
<sequence>MAKQEAGLGNQSILTKIDKLRELNIGTSIPLPQLVVVGDQSSGKSSVLESLTGFAFPRGATLCTRYATQITCRRETWEGISVSIIPRPDADDDLKAELLAFRRNLLAFDNDDLALIFAEANEVMRIQEDIYDDNLGLRAFGQDILKIEISGPEQTHLTVIDVPGIFRVATPGLTTESDVIMVRNMVKSYMANQRTIILAVMPCNVDIATQEILKLAEEADPEGVRTMGVLTKPDLVNEKATQVAIMDLVLGKRNPLKLGYYVVKNRGADDSTSTISDRFTAERAFFMAPPWTAVAERCGIQALKASLRELLMTISKKEFPLVKADIEKDLQKCRTSLEAMGPSRSNQTSQRLFLGRIASNFQNITQHALNGHYSSDPLFDTIPELKLVTATIGLSETLSDIFWKRGHKRHFSSESRNEGSDETPFDYYTDIYPELDDVICPDIYVCPEPQEGRIEDHIKTIFKSSRGPEIGTFGGTILATAFKEQSEKWEALVLAYTSKSIVLVHTYIGKLLAAVCPDEQIRTQLWDTILFEKLQSGYRRALSHARFLLSLERNGTLSTFNHYFNSTLQKKRNERQATVFEGMRTDSDHGAYILLQDLAQMTIDKDNTQQVCEDIADSLESYYKVARERFVDSVCQQVVNHFLLDDKEGPVKVLSPDLILSLDDEKLDLIAGEDAISKHQRHTLEREAEALNEALKVLRGN</sequence>
<evidence type="ECO:0000313" key="1">
    <source>
        <dbReference type="EMBL" id="KAJ8119426.1"/>
    </source>
</evidence>
<reference evidence="1" key="1">
    <citation type="submission" date="2022-11" db="EMBL/GenBank/DDBJ databases">
        <title>Genome Sequence of Nemania bipapillata.</title>
        <authorList>
            <person name="Buettner E."/>
        </authorList>
    </citation>
    <scope>NUCLEOTIDE SEQUENCE</scope>
    <source>
        <strain evidence="1">CP14</strain>
    </source>
</reference>